<proteinExistence type="predicted"/>
<gene>
    <name evidence="1" type="ORF">TBRA_LOCUS15361</name>
</gene>
<dbReference type="EMBL" id="CADCXV010001347">
    <property type="protein sequence ID" value="CAB0043773.1"/>
    <property type="molecule type" value="Genomic_DNA"/>
</dbReference>
<organism evidence="1 2">
    <name type="scientific">Trichogramma brassicae</name>
    <dbReference type="NCBI Taxonomy" id="86971"/>
    <lineage>
        <taxon>Eukaryota</taxon>
        <taxon>Metazoa</taxon>
        <taxon>Ecdysozoa</taxon>
        <taxon>Arthropoda</taxon>
        <taxon>Hexapoda</taxon>
        <taxon>Insecta</taxon>
        <taxon>Pterygota</taxon>
        <taxon>Neoptera</taxon>
        <taxon>Endopterygota</taxon>
        <taxon>Hymenoptera</taxon>
        <taxon>Apocrita</taxon>
        <taxon>Proctotrupomorpha</taxon>
        <taxon>Chalcidoidea</taxon>
        <taxon>Trichogrammatidae</taxon>
        <taxon>Trichogramma</taxon>
    </lineage>
</organism>
<keyword evidence="2" id="KW-1185">Reference proteome</keyword>
<reference evidence="1 2" key="1">
    <citation type="submission" date="2020-02" db="EMBL/GenBank/DDBJ databases">
        <authorList>
            <person name="Ferguson B K."/>
        </authorList>
    </citation>
    <scope>NUCLEOTIDE SEQUENCE [LARGE SCALE GENOMIC DNA]</scope>
</reference>
<evidence type="ECO:0000313" key="1">
    <source>
        <dbReference type="EMBL" id="CAB0043773.1"/>
    </source>
</evidence>
<evidence type="ECO:0000313" key="2">
    <source>
        <dbReference type="Proteomes" id="UP000479190"/>
    </source>
</evidence>
<name>A0A6H5IZQ4_9HYME</name>
<protein>
    <submittedName>
        <fullName evidence="1">Uncharacterized protein</fullName>
    </submittedName>
</protein>
<accession>A0A6H5IZQ4</accession>
<dbReference type="Proteomes" id="UP000479190">
    <property type="component" value="Unassembled WGS sequence"/>
</dbReference>
<feature type="non-terminal residue" evidence="1">
    <location>
        <position position="177"/>
    </location>
</feature>
<dbReference type="AlphaFoldDB" id="A0A6H5IZQ4"/>
<sequence length="177" mass="20154">MRSHLALFHTQAKETAELLHEKTDRSKFVGCGRIYCFTLHLQGLTTINLANLWSYSSRSATTIVSCAPIRCSGLSFGSTPLQWAVANVQPLVVNLHFVSWRRDVSLRFPTEVLLGCHGARFKPKINYAYGIKLIRASWALLTIEFSRTRDTSWMVATALTIMKIFRQAQMFEENLEK</sequence>